<dbReference type="GO" id="GO:0016787">
    <property type="term" value="F:hydrolase activity"/>
    <property type="evidence" value="ECO:0007669"/>
    <property type="project" value="UniProtKB-UniRule"/>
</dbReference>
<dbReference type="Gene3D" id="1.10.3170.10">
    <property type="entry name" value="Recbcd, chain B, domain 2"/>
    <property type="match status" value="1"/>
</dbReference>
<name>A0A0F3KII2_9GAMM</name>
<dbReference type="GO" id="GO:0003677">
    <property type="term" value="F:DNA binding"/>
    <property type="evidence" value="ECO:0007669"/>
    <property type="project" value="InterPro"/>
</dbReference>
<dbReference type="PANTHER" id="PTHR11070">
    <property type="entry name" value="UVRD / RECB / PCRA DNA HELICASE FAMILY MEMBER"/>
    <property type="match status" value="1"/>
</dbReference>
<dbReference type="PANTHER" id="PTHR11070:SF23">
    <property type="entry name" value="RECBCD ENZYME SUBUNIT RECB"/>
    <property type="match status" value="1"/>
</dbReference>
<dbReference type="SUPFAM" id="SSF52540">
    <property type="entry name" value="P-loop containing nucleoside triphosphate hydrolases"/>
    <property type="match status" value="1"/>
</dbReference>
<sequence length="225" mass="24370">MSQASEPLRPLALPLDGVRLIEASAGTGKTWTIAALYVRAVLGHGLPRPLLPPQILVVTFTEAATQELRERIRARLVEAAVAFRAGTVNEPLLGELVASYAPEQRPACARRLELAAQWMDEAAIFTIHGWSQRMLTQHAFGSGHAFAQTLEPDESELLAECVRDYWRQAFYPLDEATLAAVQAEWRTPDALLRSLLPLLGSGEATLRVDGEVLVAGEGIGGLLAA</sequence>
<reference evidence="7 8" key="1">
    <citation type="submission" date="2015-03" db="EMBL/GenBank/DDBJ databases">
        <title>Draft genome sequence of Luteibacter yeojuensis strain SU11.</title>
        <authorList>
            <person name="Sulaiman J."/>
            <person name="Priya K."/>
            <person name="Chan K.-G."/>
        </authorList>
    </citation>
    <scope>NUCLEOTIDE SEQUENCE [LARGE SCALE GENOMIC DNA]</scope>
    <source>
        <strain evidence="7 8">SU11</strain>
    </source>
</reference>
<dbReference type="GO" id="GO:0009338">
    <property type="term" value="C:exodeoxyribonuclease V complex"/>
    <property type="evidence" value="ECO:0007669"/>
    <property type="project" value="TreeGrafter"/>
</dbReference>
<organism evidence="7 8">
    <name type="scientific">Luteibacter yeojuensis</name>
    <dbReference type="NCBI Taxonomy" id="345309"/>
    <lineage>
        <taxon>Bacteria</taxon>
        <taxon>Pseudomonadati</taxon>
        <taxon>Pseudomonadota</taxon>
        <taxon>Gammaproteobacteria</taxon>
        <taxon>Lysobacterales</taxon>
        <taxon>Rhodanobacteraceae</taxon>
        <taxon>Luteibacter</taxon>
    </lineage>
</organism>
<dbReference type="Pfam" id="PF00580">
    <property type="entry name" value="UvrD-helicase"/>
    <property type="match status" value="1"/>
</dbReference>
<dbReference type="InterPro" id="IPR027417">
    <property type="entry name" value="P-loop_NTPase"/>
</dbReference>
<keyword evidence="8" id="KW-1185">Reference proteome</keyword>
<dbReference type="PROSITE" id="PS51198">
    <property type="entry name" value="UVRD_HELICASE_ATP_BIND"/>
    <property type="match status" value="1"/>
</dbReference>
<evidence type="ECO:0000256" key="3">
    <source>
        <dbReference type="ARBA" id="ARBA00022806"/>
    </source>
</evidence>
<dbReference type="AlphaFoldDB" id="A0A0F3KII2"/>
<dbReference type="GO" id="GO:0005524">
    <property type="term" value="F:ATP binding"/>
    <property type="evidence" value="ECO:0007669"/>
    <property type="project" value="UniProtKB-UniRule"/>
</dbReference>
<dbReference type="InterPro" id="IPR014016">
    <property type="entry name" value="UvrD-like_ATP-bd"/>
</dbReference>
<dbReference type="Proteomes" id="UP000033651">
    <property type="component" value="Unassembled WGS sequence"/>
</dbReference>
<evidence type="ECO:0000256" key="5">
    <source>
        <dbReference type="PROSITE-ProRule" id="PRU00560"/>
    </source>
</evidence>
<evidence type="ECO:0000256" key="2">
    <source>
        <dbReference type="ARBA" id="ARBA00022801"/>
    </source>
</evidence>
<keyword evidence="3 5" id="KW-0347">Helicase</keyword>
<keyword evidence="2 5" id="KW-0378">Hydrolase</keyword>
<evidence type="ECO:0000256" key="1">
    <source>
        <dbReference type="ARBA" id="ARBA00022741"/>
    </source>
</evidence>
<protein>
    <recommendedName>
        <fullName evidence="6">UvrD-like helicase ATP-binding domain-containing protein</fullName>
    </recommendedName>
</protein>
<feature type="non-terminal residue" evidence="7">
    <location>
        <position position="225"/>
    </location>
</feature>
<dbReference type="RefSeq" id="WP_045830336.1">
    <property type="nucleotide sequence ID" value="NZ_JZRB01000030.1"/>
</dbReference>
<evidence type="ECO:0000313" key="8">
    <source>
        <dbReference type="Proteomes" id="UP000033651"/>
    </source>
</evidence>
<feature type="domain" description="UvrD-like helicase ATP-binding" evidence="6">
    <location>
        <begin position="2"/>
        <end position="225"/>
    </location>
</feature>
<dbReference type="Gene3D" id="3.40.50.300">
    <property type="entry name" value="P-loop containing nucleotide triphosphate hydrolases"/>
    <property type="match status" value="1"/>
</dbReference>
<evidence type="ECO:0000313" key="7">
    <source>
        <dbReference type="EMBL" id="KJV30971.1"/>
    </source>
</evidence>
<feature type="binding site" evidence="5">
    <location>
        <begin position="23"/>
        <end position="30"/>
    </location>
    <ligand>
        <name>ATP</name>
        <dbReference type="ChEBI" id="CHEBI:30616"/>
    </ligand>
</feature>
<dbReference type="GO" id="GO:0043138">
    <property type="term" value="F:3'-5' DNA helicase activity"/>
    <property type="evidence" value="ECO:0007669"/>
    <property type="project" value="TreeGrafter"/>
</dbReference>
<dbReference type="OrthoDB" id="9810135at2"/>
<dbReference type="InterPro" id="IPR000212">
    <property type="entry name" value="DNA_helicase_UvrD/REP"/>
</dbReference>
<keyword evidence="4 5" id="KW-0067">ATP-binding</keyword>
<proteinExistence type="predicted"/>
<dbReference type="GO" id="GO:0000725">
    <property type="term" value="P:recombinational repair"/>
    <property type="evidence" value="ECO:0007669"/>
    <property type="project" value="TreeGrafter"/>
</dbReference>
<keyword evidence="1 5" id="KW-0547">Nucleotide-binding</keyword>
<gene>
    <name evidence="7" type="ORF">VI08_14630</name>
</gene>
<dbReference type="GO" id="GO:0005829">
    <property type="term" value="C:cytosol"/>
    <property type="evidence" value="ECO:0007669"/>
    <property type="project" value="TreeGrafter"/>
</dbReference>
<evidence type="ECO:0000259" key="6">
    <source>
        <dbReference type="PROSITE" id="PS51198"/>
    </source>
</evidence>
<accession>A0A0F3KII2</accession>
<evidence type="ECO:0000256" key="4">
    <source>
        <dbReference type="ARBA" id="ARBA00022840"/>
    </source>
</evidence>
<comment type="caution">
    <text evidence="7">The sequence shown here is derived from an EMBL/GenBank/DDBJ whole genome shotgun (WGS) entry which is preliminary data.</text>
</comment>
<dbReference type="EMBL" id="JZRB01000030">
    <property type="protein sequence ID" value="KJV30971.1"/>
    <property type="molecule type" value="Genomic_DNA"/>
</dbReference>